<proteinExistence type="evidence at transcript level"/>
<evidence type="ECO:0000313" key="2">
    <source>
        <dbReference type="EMBL" id="ACR34951.1"/>
    </source>
</evidence>
<dbReference type="EnsemblPlants" id="Zm00001eb393520_T001">
    <property type="protein sequence ID" value="Zm00001eb393520_P001"/>
    <property type="gene ID" value="Zm00001eb393520"/>
</dbReference>
<dbReference type="EMBL" id="BT084598">
    <property type="protein sequence ID" value="ACR34951.1"/>
    <property type="molecule type" value="mRNA"/>
</dbReference>
<reference evidence="2" key="1">
    <citation type="journal article" date="2009" name="PLoS Genet.">
        <title>Sequencing, mapping, and analysis of 27,455 maize full-length cDNAs.</title>
        <authorList>
            <person name="Soderlund C."/>
            <person name="Descour A."/>
            <person name="Kudrna D."/>
            <person name="Bomhoff M."/>
            <person name="Boyd L."/>
            <person name="Currie J."/>
            <person name="Angelova A."/>
            <person name="Collura K."/>
            <person name="Wissotski M."/>
            <person name="Ashley E."/>
            <person name="Morrow D."/>
            <person name="Fernandes J."/>
            <person name="Walbot V."/>
            <person name="Yu Y."/>
        </authorList>
    </citation>
    <scope>NUCLEOTIDE SEQUENCE</scope>
    <source>
        <strain evidence="2">B73</strain>
    </source>
</reference>
<protein>
    <submittedName>
        <fullName evidence="2 3">Uncharacterized protein</fullName>
    </submittedName>
</protein>
<feature type="region of interest" description="Disordered" evidence="1">
    <location>
        <begin position="24"/>
        <end position="52"/>
    </location>
</feature>
<reference evidence="2" key="3">
    <citation type="submission" date="2012-06" db="EMBL/GenBank/DDBJ databases">
        <authorList>
            <person name="Yu Y."/>
            <person name="Currie J."/>
            <person name="Lomeli R."/>
            <person name="Angelova A."/>
            <person name="Collura K."/>
            <person name="Wissotski M."/>
            <person name="Campos D."/>
            <person name="Kudrna D."/>
            <person name="Golser W."/>
            <person name="Ashely E."/>
            <person name="Descour A."/>
            <person name="Fernandes J."/>
            <person name="Soderlund C."/>
            <person name="Walbot V."/>
        </authorList>
    </citation>
    <scope>NUCLEOTIDE SEQUENCE</scope>
    <source>
        <strain evidence="2">B73</strain>
    </source>
</reference>
<accession>C4J1A1</accession>
<sequence>MAGRDGSWAGVDQSVGVVVDAGVRLGGPGGGRGLDGGGGRDGRAEQVPGQVRDAPEVEGVEDLEGEDDLVELDLAVGALEDAGAARDGQVRLLVGQVRALHRDVAVVAEVEAVDGLVPVAVAVGDVLDEHADAGGDAQPLVQAAVVNLGAWVGGEEERLSGGTDQAKAKAKAKAKQGTQRRRTLFVKGTRSPSAFSVCLALRRRYAGLSRSRSFISYTYSSCTLVGRASLAAAGLGENSDARTATGPTRLRGCCRNPPTATLDAWRTLEAAAGLETLAEAGDLSAAAMET</sequence>
<feature type="compositionally biased region" description="Gly residues" evidence="1">
    <location>
        <begin position="24"/>
        <end position="37"/>
    </location>
</feature>
<organism evidence="2">
    <name type="scientific">Zea mays</name>
    <name type="common">Maize</name>
    <dbReference type="NCBI Taxonomy" id="4577"/>
    <lineage>
        <taxon>Eukaryota</taxon>
        <taxon>Viridiplantae</taxon>
        <taxon>Streptophyta</taxon>
        <taxon>Embryophyta</taxon>
        <taxon>Tracheophyta</taxon>
        <taxon>Spermatophyta</taxon>
        <taxon>Magnoliopsida</taxon>
        <taxon>Liliopsida</taxon>
        <taxon>Poales</taxon>
        <taxon>Poaceae</taxon>
        <taxon>PACMAD clade</taxon>
        <taxon>Panicoideae</taxon>
        <taxon>Andropogonodae</taxon>
        <taxon>Andropogoneae</taxon>
        <taxon>Tripsacinae</taxon>
        <taxon>Zea</taxon>
    </lineage>
</organism>
<reference evidence="3" key="5">
    <citation type="submission" date="2021-05" db="UniProtKB">
        <authorList>
            <consortium name="EnsemblPlants"/>
        </authorList>
    </citation>
    <scope>IDENTIFICATION</scope>
    <source>
        <strain evidence="3">cv. B73</strain>
    </source>
</reference>
<evidence type="ECO:0000313" key="3">
    <source>
        <dbReference type="EnsemblPlants" id="Zm00001eb393520_P001"/>
    </source>
</evidence>
<reference evidence="3" key="4">
    <citation type="submission" date="2019-07" db="EMBL/GenBank/DDBJ databases">
        <authorList>
            <person name="Seetharam A."/>
            <person name="Woodhouse M."/>
            <person name="Cannon E."/>
        </authorList>
    </citation>
    <scope>NUCLEOTIDE SEQUENCE [LARGE SCALE GENOMIC DNA]</scope>
    <source>
        <strain evidence="3">cv. B73</strain>
    </source>
</reference>
<reference evidence="4" key="2">
    <citation type="journal article" date="2009" name="Science">
        <title>The B73 maize genome: complexity, diversity, and dynamics.</title>
        <authorList>
            <person name="Schnable P.S."/>
            <person name="Ware D."/>
            <person name="Fulton R.S."/>
            <person name="Stein J.C."/>
            <person name="Wei F."/>
            <person name="Pasternak S."/>
            <person name="Liang C."/>
            <person name="Zhang J."/>
            <person name="Fulton L."/>
            <person name="Graves T.A."/>
            <person name="Minx P."/>
            <person name="Reily A.D."/>
            <person name="Courtney L."/>
            <person name="Kruchowski S.S."/>
            <person name="Tomlinson C."/>
            <person name="Strong C."/>
            <person name="Delehaunty K."/>
            <person name="Fronick C."/>
            <person name="Courtney B."/>
            <person name="Rock S.M."/>
            <person name="Belter E."/>
            <person name="Du F."/>
            <person name="Kim K."/>
            <person name="Abbott R.M."/>
            <person name="Cotton M."/>
            <person name="Levy A."/>
            <person name="Marchetto P."/>
            <person name="Ochoa K."/>
            <person name="Jackson S.M."/>
            <person name="Gillam B."/>
            <person name="Chen W."/>
            <person name="Yan L."/>
            <person name="Higginbotham J."/>
            <person name="Cardenas M."/>
            <person name="Waligorski J."/>
            <person name="Applebaum E."/>
            <person name="Phelps L."/>
            <person name="Falcone J."/>
            <person name="Kanchi K."/>
            <person name="Thane T."/>
            <person name="Scimone A."/>
            <person name="Thane N."/>
            <person name="Henke J."/>
            <person name="Wang T."/>
            <person name="Ruppert J."/>
            <person name="Shah N."/>
            <person name="Rotter K."/>
            <person name="Hodges J."/>
            <person name="Ingenthron E."/>
            <person name="Cordes M."/>
            <person name="Kohlberg S."/>
            <person name="Sgro J."/>
            <person name="Delgado B."/>
            <person name="Mead K."/>
            <person name="Chinwalla A."/>
            <person name="Leonard S."/>
            <person name="Crouse K."/>
            <person name="Collura K."/>
            <person name="Kudrna D."/>
            <person name="Currie J."/>
            <person name="He R."/>
            <person name="Angelova A."/>
            <person name="Rajasekar S."/>
            <person name="Mueller T."/>
            <person name="Lomeli R."/>
            <person name="Scara G."/>
            <person name="Ko A."/>
            <person name="Delaney K."/>
            <person name="Wissotski M."/>
            <person name="Lopez G."/>
            <person name="Campos D."/>
            <person name="Braidotti M."/>
            <person name="Ashley E."/>
            <person name="Golser W."/>
            <person name="Kim H."/>
            <person name="Lee S."/>
            <person name="Lin J."/>
            <person name="Dujmic Z."/>
            <person name="Kim W."/>
            <person name="Talag J."/>
            <person name="Zuccolo A."/>
            <person name="Fan C."/>
            <person name="Sebastian A."/>
            <person name="Kramer M."/>
            <person name="Spiegel L."/>
            <person name="Nascimento L."/>
            <person name="Zutavern T."/>
            <person name="Miller B."/>
            <person name="Ambroise C."/>
            <person name="Muller S."/>
            <person name="Spooner W."/>
            <person name="Narechania A."/>
            <person name="Ren L."/>
            <person name="Wei S."/>
            <person name="Kumari S."/>
            <person name="Faga B."/>
            <person name="Levy M.J."/>
            <person name="McMahan L."/>
            <person name="Van Buren P."/>
            <person name="Vaughn M.W."/>
            <person name="Ying K."/>
            <person name="Yeh C.-T."/>
            <person name="Emrich S.J."/>
            <person name="Jia Y."/>
            <person name="Kalyanaraman A."/>
            <person name="Hsia A.-P."/>
            <person name="Barbazuk W.B."/>
            <person name="Baucom R.S."/>
            <person name="Brutnell T.P."/>
            <person name="Carpita N.C."/>
            <person name="Chaparro C."/>
            <person name="Chia J.-M."/>
            <person name="Deragon J.-M."/>
            <person name="Estill J.C."/>
            <person name="Fu Y."/>
            <person name="Jeddeloh J.A."/>
            <person name="Han Y."/>
            <person name="Lee H."/>
            <person name="Li P."/>
            <person name="Lisch D.R."/>
            <person name="Liu S."/>
            <person name="Liu Z."/>
            <person name="Nagel D.H."/>
            <person name="McCann M.C."/>
            <person name="SanMiguel P."/>
            <person name="Myers A.M."/>
            <person name="Nettleton D."/>
            <person name="Nguyen J."/>
            <person name="Penning B.W."/>
            <person name="Ponnala L."/>
            <person name="Schneider K.L."/>
            <person name="Schwartz D.C."/>
            <person name="Sharma A."/>
            <person name="Soderlund C."/>
            <person name="Springer N.M."/>
            <person name="Sun Q."/>
            <person name="Wang H."/>
            <person name="Waterman M."/>
            <person name="Westerman R."/>
            <person name="Wolfgruber T.K."/>
            <person name="Yang L."/>
            <person name="Yu Y."/>
            <person name="Zhang L."/>
            <person name="Zhou S."/>
            <person name="Zhu Q."/>
            <person name="Bennetzen J.L."/>
            <person name="Dawe R.K."/>
            <person name="Jiang J."/>
            <person name="Jiang N."/>
            <person name="Presting G.G."/>
            <person name="Wessler S.R."/>
            <person name="Aluru S."/>
            <person name="Martienssen R.A."/>
            <person name="Clifton S.W."/>
            <person name="McCombie W.R."/>
            <person name="Wing R.A."/>
            <person name="Wilson R.K."/>
        </authorList>
    </citation>
    <scope>NUCLEOTIDE SEQUENCE [LARGE SCALE GENOMIC DNA]</scope>
    <source>
        <strain evidence="4">cv. B73</strain>
    </source>
</reference>
<dbReference type="AlphaFoldDB" id="C4J1A1"/>
<evidence type="ECO:0000313" key="4">
    <source>
        <dbReference type="Proteomes" id="UP000007305"/>
    </source>
</evidence>
<name>C4J1A1_MAIZE</name>
<evidence type="ECO:0000256" key="1">
    <source>
        <dbReference type="SAM" id="MobiDB-lite"/>
    </source>
</evidence>
<keyword evidence="4" id="KW-1185">Reference proteome</keyword>
<dbReference type="Gramene" id="Zm00001eb393520_T001">
    <property type="protein sequence ID" value="Zm00001eb393520_P001"/>
    <property type="gene ID" value="Zm00001eb393520"/>
</dbReference>
<dbReference type="Proteomes" id="UP000007305">
    <property type="component" value="Chromosome 9"/>
</dbReference>